<sequence>ERRIEISHAMELTQKTEGDVRSTLEHLVEYGIIEAKGEKRGRTYHLAANVYRTFGEKAGYVRTRGFEPIQQEQMVLQYVQGHGKIKRGETAELCSITVFQANRLLTKLWKKRKLLRKGQGKGTYYVLPE</sequence>
<proteinExistence type="predicted"/>
<dbReference type="Gene3D" id="1.10.10.10">
    <property type="entry name" value="Winged helix-like DNA-binding domain superfamily/Winged helix DNA-binding domain"/>
    <property type="match status" value="2"/>
</dbReference>
<comment type="caution">
    <text evidence="1">The sequence shown here is derived from an EMBL/GenBank/DDBJ whole genome shotgun (WGS) entry which is preliminary data.</text>
</comment>
<feature type="non-terminal residue" evidence="1">
    <location>
        <position position="1"/>
    </location>
</feature>
<reference evidence="1" key="1">
    <citation type="journal article" date="2014" name="Front. Microbiol.">
        <title>High frequency of phylogenetically diverse reductive dehalogenase-homologous genes in deep subseafloor sedimentary metagenomes.</title>
        <authorList>
            <person name="Kawai M."/>
            <person name="Futagami T."/>
            <person name="Toyoda A."/>
            <person name="Takaki Y."/>
            <person name="Nishi S."/>
            <person name="Hori S."/>
            <person name="Arai W."/>
            <person name="Tsubouchi T."/>
            <person name="Morono Y."/>
            <person name="Uchiyama I."/>
            <person name="Ito T."/>
            <person name="Fujiyama A."/>
            <person name="Inagaki F."/>
            <person name="Takami H."/>
        </authorList>
    </citation>
    <scope>NUCLEOTIDE SEQUENCE</scope>
    <source>
        <strain evidence="1">Expedition CK06-06</strain>
    </source>
</reference>
<accession>X1JJ37</accession>
<gene>
    <name evidence="1" type="ORF">S03H2_49105</name>
</gene>
<dbReference type="AlphaFoldDB" id="X1JJ37"/>
<dbReference type="EMBL" id="BARU01031008">
    <property type="protein sequence ID" value="GAH69758.1"/>
    <property type="molecule type" value="Genomic_DNA"/>
</dbReference>
<organism evidence="1">
    <name type="scientific">marine sediment metagenome</name>
    <dbReference type="NCBI Taxonomy" id="412755"/>
    <lineage>
        <taxon>unclassified sequences</taxon>
        <taxon>metagenomes</taxon>
        <taxon>ecological metagenomes</taxon>
    </lineage>
</organism>
<name>X1JJ37_9ZZZZ</name>
<protein>
    <submittedName>
        <fullName evidence="1">Uncharacterized protein</fullName>
    </submittedName>
</protein>
<dbReference type="InterPro" id="IPR036388">
    <property type="entry name" value="WH-like_DNA-bd_sf"/>
</dbReference>
<evidence type="ECO:0000313" key="1">
    <source>
        <dbReference type="EMBL" id="GAH69758.1"/>
    </source>
</evidence>